<keyword evidence="6" id="KW-1185">Reference proteome</keyword>
<dbReference type="CDD" id="cd00564">
    <property type="entry name" value="TMP_TenI"/>
    <property type="match status" value="1"/>
</dbReference>
<feature type="domain" description="Thiamine phosphate synthase/TenI" evidence="4">
    <location>
        <begin position="8"/>
        <end position="184"/>
    </location>
</feature>
<dbReference type="Pfam" id="PF02581">
    <property type="entry name" value="TMP-TENI"/>
    <property type="match status" value="1"/>
</dbReference>
<dbReference type="Gene3D" id="3.20.20.70">
    <property type="entry name" value="Aldolase class I"/>
    <property type="match status" value="1"/>
</dbReference>
<comment type="caution">
    <text evidence="5">The sequence shown here is derived from an EMBL/GenBank/DDBJ whole genome shotgun (WGS) entry which is preliminary data.</text>
</comment>
<keyword evidence="3" id="KW-0784">Thiamine biosynthesis</keyword>
<reference evidence="5 6" key="1">
    <citation type="submission" date="2024-09" db="EMBL/GenBank/DDBJ databases">
        <authorList>
            <person name="Sun Q."/>
            <person name="Mori K."/>
        </authorList>
    </citation>
    <scope>NUCLEOTIDE SEQUENCE [LARGE SCALE GENOMIC DNA]</scope>
    <source>
        <strain evidence="5 6">TBRC 2205</strain>
    </source>
</reference>
<dbReference type="EMBL" id="JBHLUE010000026">
    <property type="protein sequence ID" value="MFC0567824.1"/>
    <property type="molecule type" value="Genomic_DNA"/>
</dbReference>
<sequence length="202" mass="20606">MTLPRLLTIADAATAGDRLPAIVAEAVRSGARAVVLRARDLPRDTRDRYAAALCRILEPVGGRLILAGPQDGGELHGPGDAVHLATRQPFPTPRPALVGRSCHTADEVARAAAEGCDYVTVSPVYPTLSKPGYGPPLGPAGLAGLAALAGRDRPGPLVYALGGVTPAAVPECLAAGAYGVAVMGPVLRTPRIVLDYLEGLAG</sequence>
<dbReference type="InterPro" id="IPR022998">
    <property type="entry name" value="ThiamineP_synth_TenI"/>
</dbReference>
<protein>
    <submittedName>
        <fullName evidence="5">Thiamine phosphate synthase</fullName>
    </submittedName>
</protein>
<evidence type="ECO:0000256" key="2">
    <source>
        <dbReference type="ARBA" id="ARBA00004948"/>
    </source>
</evidence>
<comment type="pathway">
    <text evidence="2">Cofactor biosynthesis; thiamine diphosphate biosynthesis.</text>
</comment>
<name>A0ABV6P462_9ACTN</name>
<dbReference type="InterPro" id="IPR013785">
    <property type="entry name" value="Aldolase_TIM"/>
</dbReference>
<dbReference type="SUPFAM" id="SSF51391">
    <property type="entry name" value="Thiamin phosphate synthase"/>
    <property type="match status" value="1"/>
</dbReference>
<comment type="function">
    <text evidence="1">Condenses 4-methyl-5-(beta-hydroxyethyl)thiazole monophosphate (THZ-P) and 2-methyl-4-amino-5-hydroxymethyl pyrimidine pyrophosphate (HMP-PP) to form thiamine monophosphate (TMP).</text>
</comment>
<proteinExistence type="predicted"/>
<dbReference type="RefSeq" id="WP_377352232.1">
    <property type="nucleotide sequence ID" value="NZ_JBHMEF010000004.1"/>
</dbReference>
<evidence type="ECO:0000256" key="1">
    <source>
        <dbReference type="ARBA" id="ARBA00003814"/>
    </source>
</evidence>
<dbReference type="InterPro" id="IPR036206">
    <property type="entry name" value="ThiamineP_synth_sf"/>
</dbReference>
<evidence type="ECO:0000313" key="6">
    <source>
        <dbReference type="Proteomes" id="UP001589894"/>
    </source>
</evidence>
<dbReference type="PANTHER" id="PTHR20857:SF15">
    <property type="entry name" value="THIAMINE-PHOSPHATE SYNTHASE"/>
    <property type="match status" value="1"/>
</dbReference>
<evidence type="ECO:0000313" key="5">
    <source>
        <dbReference type="EMBL" id="MFC0567824.1"/>
    </source>
</evidence>
<accession>A0ABV6P462</accession>
<evidence type="ECO:0000259" key="4">
    <source>
        <dbReference type="Pfam" id="PF02581"/>
    </source>
</evidence>
<evidence type="ECO:0000256" key="3">
    <source>
        <dbReference type="ARBA" id="ARBA00022977"/>
    </source>
</evidence>
<organism evidence="5 6">
    <name type="scientific">Plantactinospora siamensis</name>
    <dbReference type="NCBI Taxonomy" id="555372"/>
    <lineage>
        <taxon>Bacteria</taxon>
        <taxon>Bacillati</taxon>
        <taxon>Actinomycetota</taxon>
        <taxon>Actinomycetes</taxon>
        <taxon>Micromonosporales</taxon>
        <taxon>Micromonosporaceae</taxon>
        <taxon>Plantactinospora</taxon>
    </lineage>
</organism>
<dbReference type="PANTHER" id="PTHR20857">
    <property type="entry name" value="THIAMINE-PHOSPHATE PYROPHOSPHORYLASE"/>
    <property type="match status" value="1"/>
</dbReference>
<gene>
    <name evidence="5" type="ORF">ACFFHU_27245</name>
</gene>
<dbReference type="Proteomes" id="UP001589894">
    <property type="component" value="Unassembled WGS sequence"/>
</dbReference>